<gene>
    <name evidence="1" type="ORF">PENARI_c020G07652</name>
</gene>
<reference evidence="1 2" key="1">
    <citation type="journal article" date="2016" name="Sci. Rep.">
        <title>Penicillium arizonense, a new, genome sequenced fungal species, reveals a high chemical diversity in secreted metabolites.</title>
        <authorList>
            <person name="Grijseels S."/>
            <person name="Nielsen J.C."/>
            <person name="Randelovic M."/>
            <person name="Nielsen J."/>
            <person name="Nielsen K.F."/>
            <person name="Workman M."/>
            <person name="Frisvad J.C."/>
        </authorList>
    </citation>
    <scope>NUCLEOTIDE SEQUENCE [LARGE SCALE GENOMIC DNA]</scope>
    <source>
        <strain evidence="1 2">CBS 141311</strain>
    </source>
</reference>
<dbReference type="GeneID" id="34579781"/>
<accession>A0A1F5L8P8</accession>
<dbReference type="AlphaFoldDB" id="A0A1F5L8P8"/>
<organism evidence="1 2">
    <name type="scientific">Penicillium arizonense</name>
    <dbReference type="NCBI Taxonomy" id="1835702"/>
    <lineage>
        <taxon>Eukaryota</taxon>
        <taxon>Fungi</taxon>
        <taxon>Dikarya</taxon>
        <taxon>Ascomycota</taxon>
        <taxon>Pezizomycotina</taxon>
        <taxon>Eurotiomycetes</taxon>
        <taxon>Eurotiomycetidae</taxon>
        <taxon>Eurotiales</taxon>
        <taxon>Aspergillaceae</taxon>
        <taxon>Penicillium</taxon>
    </lineage>
</organism>
<sequence length="29" mass="3138">MTTGTDTDTCMDTNADKIGKIFCARNISI</sequence>
<dbReference type="Proteomes" id="UP000177622">
    <property type="component" value="Unassembled WGS sequence"/>
</dbReference>
<comment type="caution">
    <text evidence="1">The sequence shown here is derived from an EMBL/GenBank/DDBJ whole genome shotgun (WGS) entry which is preliminary data.</text>
</comment>
<keyword evidence="2" id="KW-1185">Reference proteome</keyword>
<evidence type="ECO:0000313" key="1">
    <source>
        <dbReference type="EMBL" id="OGE49608.1"/>
    </source>
</evidence>
<dbReference type="EMBL" id="LXJU01000020">
    <property type="protein sequence ID" value="OGE49608.1"/>
    <property type="molecule type" value="Genomic_DNA"/>
</dbReference>
<protein>
    <submittedName>
        <fullName evidence="1">Uncharacterized protein</fullName>
    </submittedName>
</protein>
<dbReference type="RefSeq" id="XP_022485059.1">
    <property type="nucleotide sequence ID" value="XM_022635047.1"/>
</dbReference>
<name>A0A1F5L8P8_PENAI</name>
<evidence type="ECO:0000313" key="2">
    <source>
        <dbReference type="Proteomes" id="UP000177622"/>
    </source>
</evidence>
<proteinExistence type="predicted"/>